<accession>A0A1C3HPB4</accession>
<protein>
    <submittedName>
        <fullName evidence="4">Myb domain-containing protein</fullName>
    </submittedName>
</protein>
<evidence type="ECO:0000313" key="4">
    <source>
        <dbReference type="EMBL" id="SAY99329.1"/>
    </source>
</evidence>
<dbReference type="SUPFAM" id="SSF56925">
    <property type="entry name" value="OMPA-like"/>
    <property type="match status" value="1"/>
</dbReference>
<dbReference type="PROSITE" id="PS51257">
    <property type="entry name" value="PROKAR_LIPOPROTEIN"/>
    <property type="match status" value="1"/>
</dbReference>
<feature type="signal peptide" evidence="2">
    <location>
        <begin position="1"/>
        <end position="23"/>
    </location>
</feature>
<dbReference type="AlphaFoldDB" id="A0A1C3HPB4"/>
<feature type="chain" id="PRO_5008675368" evidence="2">
    <location>
        <begin position="24"/>
        <end position="271"/>
    </location>
</feature>
<sequence>MKKHTLGLSIATILLLAACGGGGSDDNSPADPNNGGSNNNTPSVSKTNTPSTPKPNTPSAPNNPVSGKYQGTAYIVPVGSQPGQAVNIGTDTLDTPNIGGTQILTRIPGFNVGGFFINRDGKINGKSYKFFIISGNRYASRFGYFNEGNNDYIFSLGERTTNMPTSGSASYSGEGIVGRAANAETATAKITADFGQKTVKGELTQTPSDRSTFTFNPVSFNATINGNSFSGDGAVKANGNFYGNNAAEVGGIFHDTTQNLYGSFGAKRASN</sequence>
<dbReference type="Pfam" id="PF01298">
    <property type="entry name" value="TbpB_B_D"/>
    <property type="match status" value="1"/>
</dbReference>
<feature type="compositionally biased region" description="Low complexity" evidence="1">
    <location>
        <begin position="27"/>
        <end position="51"/>
    </location>
</feature>
<dbReference type="Proteomes" id="UP000190837">
    <property type="component" value="Unassembled WGS sequence"/>
</dbReference>
<name>A0A1C3HPB4_9GAMM</name>
<proteinExistence type="predicted"/>
<dbReference type="InterPro" id="IPR001677">
    <property type="entry name" value="TbpB_B_D"/>
</dbReference>
<evidence type="ECO:0000256" key="2">
    <source>
        <dbReference type="SAM" id="SignalP"/>
    </source>
</evidence>
<keyword evidence="2" id="KW-0732">Signal</keyword>
<dbReference type="EMBL" id="FKLO01000051">
    <property type="protein sequence ID" value="SAY99329.1"/>
    <property type="molecule type" value="Genomic_DNA"/>
</dbReference>
<dbReference type="Gene3D" id="2.40.160.90">
    <property type="match status" value="1"/>
</dbReference>
<gene>
    <name evidence="4" type="ORF">CHUV0807_1569</name>
</gene>
<feature type="region of interest" description="Disordered" evidence="1">
    <location>
        <begin position="22"/>
        <end position="68"/>
    </location>
</feature>
<dbReference type="RefSeq" id="WP_079540996.1">
    <property type="nucleotide sequence ID" value="NZ_FKLO01000051.1"/>
</dbReference>
<evidence type="ECO:0000256" key="1">
    <source>
        <dbReference type="SAM" id="MobiDB-lite"/>
    </source>
</evidence>
<evidence type="ECO:0000259" key="3">
    <source>
        <dbReference type="Pfam" id="PF01298"/>
    </source>
</evidence>
<evidence type="ECO:0000313" key="5">
    <source>
        <dbReference type="Proteomes" id="UP000190837"/>
    </source>
</evidence>
<dbReference type="InterPro" id="IPR011250">
    <property type="entry name" value="OMP/PagP_B-barrel"/>
</dbReference>
<reference evidence="5" key="1">
    <citation type="submission" date="2016-04" db="EMBL/GenBank/DDBJ databases">
        <authorList>
            <person name="Tagini F."/>
        </authorList>
    </citation>
    <scope>NUCLEOTIDE SEQUENCE [LARGE SCALE GENOMIC DNA]</scope>
    <source>
        <strain evidence="5">CHUV0807</strain>
    </source>
</reference>
<organism evidence="4 5">
    <name type="scientific">Cardiobacterium hominis</name>
    <dbReference type="NCBI Taxonomy" id="2718"/>
    <lineage>
        <taxon>Bacteria</taxon>
        <taxon>Pseudomonadati</taxon>
        <taxon>Pseudomonadota</taxon>
        <taxon>Gammaproteobacteria</taxon>
        <taxon>Cardiobacteriales</taxon>
        <taxon>Cardiobacteriaceae</taxon>
        <taxon>Cardiobacterium</taxon>
    </lineage>
</organism>
<feature type="domain" description="Transferrin-binding protein B C-lobe/N-lobe beta-barrel" evidence="3">
    <location>
        <begin position="163"/>
        <end position="268"/>
    </location>
</feature>